<feature type="transmembrane region" description="Helical" evidence="1">
    <location>
        <begin position="77"/>
        <end position="97"/>
    </location>
</feature>
<dbReference type="EMBL" id="CP001344">
    <property type="protein sequence ID" value="ACL45272.1"/>
    <property type="molecule type" value="Genomic_DNA"/>
</dbReference>
<accession>B8HL40</accession>
<name>B8HL40_CYAP4</name>
<reference evidence="2" key="1">
    <citation type="submission" date="2009-01" db="EMBL/GenBank/DDBJ databases">
        <title>Complete sequence of chromosome Cyanothece sp. PCC 7425.</title>
        <authorList>
            <consortium name="US DOE Joint Genome Institute"/>
            <person name="Lucas S."/>
            <person name="Copeland A."/>
            <person name="Lapidus A."/>
            <person name="Glavina del Rio T."/>
            <person name="Dalin E."/>
            <person name="Tice H."/>
            <person name="Bruce D."/>
            <person name="Goodwin L."/>
            <person name="Pitluck S."/>
            <person name="Sims D."/>
            <person name="Meineke L."/>
            <person name="Brettin T."/>
            <person name="Detter J.C."/>
            <person name="Han C."/>
            <person name="Larimer F."/>
            <person name="Land M."/>
            <person name="Hauser L."/>
            <person name="Kyrpides N."/>
            <person name="Ovchinnikova G."/>
            <person name="Liberton M."/>
            <person name="Stoeckel J."/>
            <person name="Banerjee A."/>
            <person name="Singh A."/>
            <person name="Page L."/>
            <person name="Sato H."/>
            <person name="Zhao L."/>
            <person name="Sherman L."/>
            <person name="Pakrasi H."/>
            <person name="Richardson P."/>
        </authorList>
    </citation>
    <scope>NUCLEOTIDE SEQUENCE</scope>
    <source>
        <strain evidence="2">PCC 7425</strain>
    </source>
</reference>
<feature type="transmembrane region" description="Helical" evidence="1">
    <location>
        <begin position="44"/>
        <end position="65"/>
    </location>
</feature>
<proteinExistence type="predicted"/>
<organism evidence="2">
    <name type="scientific">Cyanothece sp. (strain PCC 7425 / ATCC 29141)</name>
    <dbReference type="NCBI Taxonomy" id="395961"/>
    <lineage>
        <taxon>Bacteria</taxon>
        <taxon>Bacillati</taxon>
        <taxon>Cyanobacteriota</taxon>
        <taxon>Cyanophyceae</taxon>
        <taxon>Gomontiellales</taxon>
        <taxon>Cyanothecaceae</taxon>
        <taxon>Cyanothece</taxon>
    </lineage>
</organism>
<keyword evidence="1" id="KW-0812">Transmembrane</keyword>
<keyword evidence="1" id="KW-0472">Membrane</keyword>
<keyword evidence="1" id="KW-1133">Transmembrane helix</keyword>
<dbReference type="AlphaFoldDB" id="B8HL40"/>
<dbReference type="PANTHER" id="PTHR35519:SF2">
    <property type="entry name" value="PH DOMAIN PROTEIN"/>
    <property type="match status" value="1"/>
</dbReference>
<evidence type="ECO:0000313" key="2">
    <source>
        <dbReference type="EMBL" id="ACL45272.1"/>
    </source>
</evidence>
<dbReference type="STRING" id="395961.Cyan7425_2932"/>
<dbReference type="KEGG" id="cyn:Cyan7425_2932"/>
<dbReference type="InterPro" id="IPR025187">
    <property type="entry name" value="DUF4112"/>
</dbReference>
<protein>
    <recommendedName>
        <fullName evidence="3">DUF4112 domain-containing protein</fullName>
    </recommendedName>
</protein>
<dbReference type="HOGENOM" id="CLU_116315_3_1_3"/>
<gene>
    <name evidence="2" type="ordered locus">Cyan7425_2932</name>
</gene>
<sequence>MIENMNITTQQRLATLQRIRKLSRLMDTAFRIPGTPFRFGWDPIIGLLPGLGDVIDTFVSGYLLILALQFKLPRGILGWMIFNIALEAIVGAVPLLGDFFDAYFKSNIRNLTLLEKHLQASEPALVEVDRLNLVGTETVHPEHLKEPALRSRN</sequence>
<dbReference type="Pfam" id="PF13430">
    <property type="entry name" value="DUF4112"/>
    <property type="match status" value="1"/>
</dbReference>
<evidence type="ECO:0008006" key="3">
    <source>
        <dbReference type="Google" id="ProtNLM"/>
    </source>
</evidence>
<dbReference type="eggNOG" id="ENOG5032RYR">
    <property type="taxonomic scope" value="Bacteria"/>
</dbReference>
<dbReference type="PANTHER" id="PTHR35519">
    <property type="entry name" value="MEMBRANE PROTEINS"/>
    <property type="match status" value="1"/>
</dbReference>
<evidence type="ECO:0000256" key="1">
    <source>
        <dbReference type="SAM" id="Phobius"/>
    </source>
</evidence>